<evidence type="ECO:0000259" key="8">
    <source>
        <dbReference type="Pfam" id="PF14737"/>
    </source>
</evidence>
<reference evidence="12" key="1">
    <citation type="journal article" date="2006" name="Science">
        <title>Ancient noncoding elements conserved in the human genome.</title>
        <authorList>
            <person name="Venkatesh B."/>
            <person name="Kirkness E.F."/>
            <person name="Loh Y.H."/>
            <person name="Halpern A.L."/>
            <person name="Lee A.P."/>
            <person name="Johnson J."/>
            <person name="Dandona N."/>
            <person name="Viswanathan L.D."/>
            <person name="Tay A."/>
            <person name="Venter J.C."/>
            <person name="Strausberg R.L."/>
            <person name="Brenner S."/>
        </authorList>
    </citation>
    <scope>NUCLEOTIDE SEQUENCE [LARGE SCALE GENOMIC DNA]</scope>
</reference>
<evidence type="ECO:0000256" key="5">
    <source>
        <dbReference type="ARBA" id="ARBA00024431"/>
    </source>
</evidence>
<evidence type="ECO:0000259" key="9">
    <source>
        <dbReference type="Pfam" id="PF14740"/>
    </source>
</evidence>
<dbReference type="Ensembl" id="ENSCMIT00000029103.1">
    <property type="protein sequence ID" value="ENSCMIP00000028648.1"/>
    <property type="gene ID" value="ENSCMIG00000012424.1"/>
</dbReference>
<evidence type="ECO:0000256" key="3">
    <source>
        <dbReference type="ARBA" id="ARBA00022794"/>
    </source>
</evidence>
<dbReference type="InterPro" id="IPR027974">
    <property type="entry name" value="DUF4470"/>
</dbReference>
<name>V9KLX2_CALMI</name>
<dbReference type="GO" id="GO:0044458">
    <property type="term" value="P:motile cilium assembly"/>
    <property type="evidence" value="ECO:0007669"/>
    <property type="project" value="TreeGrafter"/>
</dbReference>
<reference evidence="10 12" key="3">
    <citation type="journal article" date="2014" name="Nature">
        <title>Elephant shark genome provides unique insights into gnathostome evolution.</title>
        <authorList>
            <consortium name="International Elephant Shark Genome Sequencing Consortium"/>
            <person name="Venkatesh B."/>
            <person name="Lee A.P."/>
            <person name="Ravi V."/>
            <person name="Maurya A.K."/>
            <person name="Lian M.M."/>
            <person name="Swann J.B."/>
            <person name="Ohta Y."/>
            <person name="Flajnik M.F."/>
            <person name="Sutoh Y."/>
            <person name="Kasahara M."/>
            <person name="Hoon S."/>
            <person name="Gangu V."/>
            <person name="Roy S.W."/>
            <person name="Irimia M."/>
            <person name="Korzh V."/>
            <person name="Kondrychyn I."/>
            <person name="Lim Z.W."/>
            <person name="Tay B.H."/>
            <person name="Tohari S."/>
            <person name="Kong K.W."/>
            <person name="Ho S."/>
            <person name="Lorente-Galdos B."/>
            <person name="Quilez J."/>
            <person name="Marques-Bonet T."/>
            <person name="Raney B.J."/>
            <person name="Ingham P.W."/>
            <person name="Tay A."/>
            <person name="Hillier L.W."/>
            <person name="Minx P."/>
            <person name="Boehm T."/>
            <person name="Wilson R.K."/>
            <person name="Brenner S."/>
            <person name="Warren W.C."/>
        </authorList>
    </citation>
    <scope>NUCLEOTIDE SEQUENCE</scope>
    <source>
        <tissue evidence="10">Testis</tissue>
    </source>
</reference>
<accession>V9KLX2</accession>
<sequence length="508" mass="58122">MTACGTGDGFGSVTWWGFSPAMDFQKESPSVSTEALGLQEGGLPELNILMVGAGDSRHLLTTLCRAHRWAQRKINFYIVENNLELIGRHLLFLSIALERSEQMGLQEKSELLLELFGNSLIRSQTAAYLQEKANLFIRYVTDPDYLQEKMPLVDLSALKFKERDLLEGTFKFWRNPDQKVFQINKLWDLRNRKYLGIRYDSRKGVYDWDLHMKLHERGAVVINNQEYFRWREQGFAFEVREGVYDVPNKTLASGLLVNHKGEKVAARGFWGDIVTSPFIAFGIETEEKSLLKTANGIHVKTAQNISHYNITALFHELVTREKYSPMEQPSQATLCEIFEEEPTKVETANDPYNTKNKSTDNPEEQHDVMKEKVQAEVQENKLMGDKMSEGSHSASEYDYLPLPHVKIHFLPLNCVPHLHKKSKYTNLFNVIYFSCSMLDQLKPELKQTAAPQATLLVEMAKFLLDIQKDLTAKFASRATEIAEEAGFVPFGTMNGEESFARFELKVEP</sequence>
<comment type="function">
    <text evidence="6">Required for the assembly of axonemal inner and outer dynein arms. Involved in preassembly of dyneins into complexes before their transport into cilia.</text>
</comment>
<evidence type="ECO:0000313" key="10">
    <source>
        <dbReference type="EMBL" id="AFO99006.1"/>
    </source>
</evidence>
<comment type="subcellular location">
    <subcellularLocation>
        <location evidence="4">Dynein axonemal particle</location>
    </subcellularLocation>
</comment>
<dbReference type="GO" id="GO:0070286">
    <property type="term" value="P:axonemal dynein complex assembly"/>
    <property type="evidence" value="ECO:0007669"/>
    <property type="project" value="InterPro"/>
</dbReference>
<feature type="domain" description="Dynein assembly factor 3 C-terminal" evidence="9">
    <location>
        <begin position="153"/>
        <end position="489"/>
    </location>
</feature>
<dbReference type="AlphaFoldDB" id="V9KLX2"/>
<dbReference type="Proteomes" id="UP000314986">
    <property type="component" value="Unassembled WGS sequence"/>
</dbReference>
<evidence type="ECO:0000313" key="12">
    <source>
        <dbReference type="Proteomes" id="UP000314986"/>
    </source>
</evidence>
<keyword evidence="2" id="KW-0963">Cytoplasm</keyword>
<dbReference type="InterPro" id="IPR028235">
    <property type="entry name" value="DNAAF3_C"/>
</dbReference>
<keyword evidence="12" id="KW-1185">Reference proteome</keyword>
<evidence type="ECO:0000256" key="6">
    <source>
        <dbReference type="ARBA" id="ARBA00025165"/>
    </source>
</evidence>
<dbReference type="EMBL" id="JW866489">
    <property type="protein sequence ID" value="AFO99006.1"/>
    <property type="molecule type" value="mRNA"/>
</dbReference>
<keyword evidence="3" id="KW-0970">Cilium biogenesis/degradation</keyword>
<proteinExistence type="evidence at transcript level"/>
<feature type="region of interest" description="Disordered" evidence="7">
    <location>
        <begin position="347"/>
        <end position="366"/>
    </location>
</feature>
<feature type="domain" description="DUF4470" evidence="8">
    <location>
        <begin position="15"/>
        <end position="121"/>
    </location>
</feature>
<dbReference type="OMA" id="MREGIYQ"/>
<dbReference type="Pfam" id="PF14737">
    <property type="entry name" value="DUF4470"/>
    <property type="match status" value="1"/>
</dbReference>
<gene>
    <name evidence="11" type="primary">LOC103189447</name>
</gene>
<organism evidence="10">
    <name type="scientific">Callorhinchus milii</name>
    <name type="common">Ghost shark</name>
    <dbReference type="NCBI Taxonomy" id="7868"/>
    <lineage>
        <taxon>Eukaryota</taxon>
        <taxon>Metazoa</taxon>
        <taxon>Chordata</taxon>
        <taxon>Craniata</taxon>
        <taxon>Vertebrata</taxon>
        <taxon>Chondrichthyes</taxon>
        <taxon>Holocephali</taxon>
        <taxon>Chimaeriformes</taxon>
        <taxon>Callorhinchidae</taxon>
        <taxon>Callorhinchus</taxon>
    </lineage>
</organism>
<reference evidence="11" key="4">
    <citation type="submission" date="2025-05" db="UniProtKB">
        <authorList>
            <consortium name="Ensembl"/>
        </authorList>
    </citation>
    <scope>IDENTIFICATION</scope>
</reference>
<evidence type="ECO:0000256" key="2">
    <source>
        <dbReference type="ARBA" id="ARBA00022490"/>
    </source>
</evidence>
<evidence type="ECO:0000256" key="7">
    <source>
        <dbReference type="SAM" id="MobiDB-lite"/>
    </source>
</evidence>
<dbReference type="Pfam" id="PF14740">
    <property type="entry name" value="DUF4471"/>
    <property type="match status" value="1"/>
</dbReference>
<dbReference type="InterPro" id="IPR039304">
    <property type="entry name" value="DNAAF3"/>
</dbReference>
<evidence type="ECO:0000313" key="11">
    <source>
        <dbReference type="Ensembl" id="ENSCMIP00000028648.1"/>
    </source>
</evidence>
<dbReference type="GO" id="GO:0120293">
    <property type="term" value="C:dynein axonemal particle"/>
    <property type="evidence" value="ECO:0007669"/>
    <property type="project" value="UniProtKB-SubCell"/>
</dbReference>
<dbReference type="PANTHER" id="PTHR22118:SF14">
    <property type="entry name" value="DYNEIN AXONEMAL ASSEMBLY FACTOR 3"/>
    <property type="match status" value="1"/>
</dbReference>
<protein>
    <recommendedName>
        <fullName evidence="5">Dynein axonemal assembly factor 3</fullName>
    </recommendedName>
</protein>
<feature type="compositionally biased region" description="Basic and acidic residues" evidence="7">
    <location>
        <begin position="357"/>
        <end position="366"/>
    </location>
</feature>
<dbReference type="STRING" id="7868.ENSCMIP00000028648"/>
<dbReference type="PANTHER" id="PTHR22118">
    <property type="entry name" value="DYNEIN ASSEMBLY FACTOR 3, AXONEMAL"/>
    <property type="match status" value="1"/>
</dbReference>
<reference evidence="12" key="2">
    <citation type="journal article" date="2007" name="PLoS Biol.">
        <title>Survey sequencing and comparative analysis of the elephant shark (Callorhinchus milii) genome.</title>
        <authorList>
            <person name="Venkatesh B."/>
            <person name="Kirkness E.F."/>
            <person name="Loh Y.H."/>
            <person name="Halpern A.L."/>
            <person name="Lee A.P."/>
            <person name="Johnson J."/>
            <person name="Dandona N."/>
            <person name="Viswanathan L.D."/>
            <person name="Tay A."/>
            <person name="Venter J.C."/>
            <person name="Strausberg R.L."/>
            <person name="Brenner S."/>
        </authorList>
    </citation>
    <scope>NUCLEOTIDE SEQUENCE [LARGE SCALE GENOMIC DNA]</scope>
</reference>
<evidence type="ECO:0000256" key="4">
    <source>
        <dbReference type="ARBA" id="ARBA00024190"/>
    </source>
</evidence>
<dbReference type="GeneTree" id="ENSGT00390000002069"/>
<evidence type="ECO:0000256" key="1">
    <source>
        <dbReference type="ARBA" id="ARBA00010449"/>
    </source>
</evidence>
<comment type="similarity">
    <text evidence="1">Belongs to the DNAAF3 family.</text>
</comment>